<feature type="transmembrane region" description="Helical" evidence="2">
    <location>
        <begin position="52"/>
        <end position="72"/>
    </location>
</feature>
<evidence type="ECO:0000313" key="4">
    <source>
        <dbReference type="Proteomes" id="UP001595722"/>
    </source>
</evidence>
<gene>
    <name evidence="3" type="ORF">ACFOMG_14425</name>
</gene>
<organism evidence="3 4">
    <name type="scientific">Bacterioplanoides pacificum</name>
    <dbReference type="NCBI Taxonomy" id="1171596"/>
    <lineage>
        <taxon>Bacteria</taxon>
        <taxon>Pseudomonadati</taxon>
        <taxon>Pseudomonadota</taxon>
        <taxon>Gammaproteobacteria</taxon>
        <taxon>Oceanospirillales</taxon>
        <taxon>Oceanospirillaceae</taxon>
        <taxon>Bacterioplanoides</taxon>
    </lineage>
</organism>
<evidence type="ECO:0000256" key="1">
    <source>
        <dbReference type="SAM" id="MobiDB-lite"/>
    </source>
</evidence>
<dbReference type="RefSeq" id="WP_376867626.1">
    <property type="nucleotide sequence ID" value="NZ_JBHRYB010000014.1"/>
</dbReference>
<name>A0ABV7VX69_9GAMM</name>
<comment type="caution">
    <text evidence="3">The sequence shown here is derived from an EMBL/GenBank/DDBJ whole genome shotgun (WGS) entry which is preliminary data.</text>
</comment>
<keyword evidence="2" id="KW-0812">Transmembrane</keyword>
<dbReference type="EMBL" id="JBHRYB010000014">
    <property type="protein sequence ID" value="MFC3681297.1"/>
    <property type="molecule type" value="Genomic_DNA"/>
</dbReference>
<keyword evidence="2" id="KW-0472">Membrane</keyword>
<sequence length="136" mass="15797">MDFYITLAASALLIALYLFAIPMLALQAAAIGGVMQNARDYHYKVPKISRRICMALYLISCFSPFWCLPIIWYWQLSDYSSLGYYWFLSPFIAFMISVLSVSWLLEWPASRHRRKYLQQQKKNSQKTSDTDTADNG</sequence>
<feature type="region of interest" description="Disordered" evidence="1">
    <location>
        <begin position="117"/>
        <end position="136"/>
    </location>
</feature>
<keyword evidence="4" id="KW-1185">Reference proteome</keyword>
<keyword evidence="2" id="KW-1133">Transmembrane helix</keyword>
<feature type="transmembrane region" description="Helical" evidence="2">
    <location>
        <begin position="6"/>
        <end position="31"/>
    </location>
</feature>
<evidence type="ECO:0000256" key="2">
    <source>
        <dbReference type="SAM" id="Phobius"/>
    </source>
</evidence>
<feature type="compositionally biased region" description="Polar residues" evidence="1">
    <location>
        <begin position="117"/>
        <end position="127"/>
    </location>
</feature>
<proteinExistence type="predicted"/>
<protein>
    <submittedName>
        <fullName evidence="3">Uncharacterized protein</fullName>
    </submittedName>
</protein>
<dbReference type="Proteomes" id="UP001595722">
    <property type="component" value="Unassembled WGS sequence"/>
</dbReference>
<evidence type="ECO:0000313" key="3">
    <source>
        <dbReference type="EMBL" id="MFC3681297.1"/>
    </source>
</evidence>
<feature type="transmembrane region" description="Helical" evidence="2">
    <location>
        <begin position="84"/>
        <end position="105"/>
    </location>
</feature>
<reference evidence="4" key="1">
    <citation type="journal article" date="2019" name="Int. J. Syst. Evol. Microbiol.">
        <title>The Global Catalogue of Microorganisms (GCM) 10K type strain sequencing project: providing services to taxonomists for standard genome sequencing and annotation.</title>
        <authorList>
            <consortium name="The Broad Institute Genomics Platform"/>
            <consortium name="The Broad Institute Genome Sequencing Center for Infectious Disease"/>
            <person name="Wu L."/>
            <person name="Ma J."/>
        </authorList>
    </citation>
    <scope>NUCLEOTIDE SEQUENCE [LARGE SCALE GENOMIC DNA]</scope>
    <source>
        <strain evidence="4">KCTC 42424</strain>
    </source>
</reference>
<accession>A0ABV7VX69</accession>